<feature type="transmembrane region" description="Helical" evidence="6">
    <location>
        <begin position="138"/>
        <end position="155"/>
    </location>
</feature>
<gene>
    <name evidence="7" type="ORF">MNQ99_00105</name>
</gene>
<accession>A0ABY3W6G2</accession>
<feature type="transmembrane region" description="Helical" evidence="6">
    <location>
        <begin position="175"/>
        <end position="197"/>
    </location>
</feature>
<dbReference type="InterPro" id="IPR001851">
    <property type="entry name" value="ABC_transp_permease"/>
</dbReference>
<keyword evidence="4 6" id="KW-1133">Transmembrane helix</keyword>
<reference evidence="7 8" key="1">
    <citation type="submission" date="2022-03" db="EMBL/GenBank/DDBJ databases">
        <title>Isotopic signatures of nitrous oxide derived from detoxification processes.</title>
        <authorList>
            <person name="Behrendt U."/>
            <person name="Buchen C."/>
            <person name="Well R."/>
            <person name="Ulrich A."/>
            <person name="Rohe L."/>
            <person name="Kolb S."/>
            <person name="Schloter M."/>
            <person name="Horn M.A."/>
            <person name="Augustin J."/>
        </authorList>
    </citation>
    <scope>NUCLEOTIDE SEQUENCE [LARGE SCALE GENOMIC DNA]</scope>
    <source>
        <strain evidence="7 8">S4-C24</strain>
    </source>
</reference>
<evidence type="ECO:0000256" key="1">
    <source>
        <dbReference type="ARBA" id="ARBA00004651"/>
    </source>
</evidence>
<evidence type="ECO:0000256" key="6">
    <source>
        <dbReference type="SAM" id="Phobius"/>
    </source>
</evidence>
<feature type="transmembrane region" description="Helical" evidence="6">
    <location>
        <begin position="264"/>
        <end position="297"/>
    </location>
</feature>
<keyword evidence="3 6" id="KW-0812">Transmembrane</keyword>
<keyword evidence="2" id="KW-1003">Cell membrane</keyword>
<protein>
    <submittedName>
        <fullName evidence="7">ABC transporter permease</fullName>
    </submittedName>
</protein>
<keyword evidence="5 6" id="KW-0472">Membrane</keyword>
<dbReference type="RefSeq" id="WP_241914000.1">
    <property type="nucleotide sequence ID" value="NZ_CP093326.1"/>
</dbReference>
<proteinExistence type="predicted"/>
<name>A0ABY3W6G2_9MICC</name>
<feature type="transmembrane region" description="Helical" evidence="6">
    <location>
        <begin position="87"/>
        <end position="103"/>
    </location>
</feature>
<organism evidence="7 8">
    <name type="scientific">Arthrobacter sulfonylureivorans</name>
    <dbReference type="NCBI Taxonomy" id="2486855"/>
    <lineage>
        <taxon>Bacteria</taxon>
        <taxon>Bacillati</taxon>
        <taxon>Actinomycetota</taxon>
        <taxon>Actinomycetes</taxon>
        <taxon>Micrococcales</taxon>
        <taxon>Micrococcaceae</taxon>
        <taxon>Arthrobacter</taxon>
    </lineage>
</organism>
<feature type="transmembrane region" description="Helical" evidence="6">
    <location>
        <begin position="57"/>
        <end position="80"/>
    </location>
</feature>
<dbReference type="Proteomes" id="UP000829069">
    <property type="component" value="Chromosome"/>
</dbReference>
<sequence>MTTTSSATRAKPAAQAGAFFARLSSTQIVYLVALLVLIAGSILVATTGRSFFSPGNISAILTGTSVLGFVAIGQTLVILVGSLDLSVSYVTSLASLIGAGVMANQSGNVPAAVALALGISAVIGLINGLIVAGLKVHGFIATLGMGLIISGYLATNYKGSFGQAPLSFRLIGATGLGPVPISTLIMLACAALVLLMLHRTRIGHHIYAVGGNRDVARMSGVRVPGAVITAHVICSVLAGMAGLLLASRLGVGSPTVGTQGGYDLLSIAAVVLGGTLLAGGKGSVVGTLGGVLIFAMLDNIMSVLQINPFMKDVVRGVVIVVAVAVYARRTIVTRPPRFGHGGHQQEIQP</sequence>
<keyword evidence="8" id="KW-1185">Reference proteome</keyword>
<evidence type="ECO:0000313" key="8">
    <source>
        <dbReference type="Proteomes" id="UP000829069"/>
    </source>
</evidence>
<comment type="subcellular location">
    <subcellularLocation>
        <location evidence="1">Cell membrane</location>
        <topology evidence="1">Multi-pass membrane protein</topology>
    </subcellularLocation>
</comment>
<feature type="transmembrane region" description="Helical" evidence="6">
    <location>
        <begin position="28"/>
        <end position="45"/>
    </location>
</feature>
<feature type="transmembrane region" description="Helical" evidence="6">
    <location>
        <begin position="109"/>
        <end position="131"/>
    </location>
</feature>
<dbReference type="EMBL" id="CP093326">
    <property type="protein sequence ID" value="UNK45835.1"/>
    <property type="molecule type" value="Genomic_DNA"/>
</dbReference>
<evidence type="ECO:0000256" key="4">
    <source>
        <dbReference type="ARBA" id="ARBA00022989"/>
    </source>
</evidence>
<feature type="transmembrane region" description="Helical" evidence="6">
    <location>
        <begin position="223"/>
        <end position="244"/>
    </location>
</feature>
<dbReference type="PANTHER" id="PTHR32196">
    <property type="entry name" value="ABC TRANSPORTER PERMEASE PROTEIN YPHD-RELATED-RELATED"/>
    <property type="match status" value="1"/>
</dbReference>
<dbReference type="Pfam" id="PF02653">
    <property type="entry name" value="BPD_transp_2"/>
    <property type="match status" value="1"/>
</dbReference>
<evidence type="ECO:0000256" key="3">
    <source>
        <dbReference type="ARBA" id="ARBA00022692"/>
    </source>
</evidence>
<evidence type="ECO:0000256" key="5">
    <source>
        <dbReference type="ARBA" id="ARBA00023136"/>
    </source>
</evidence>
<evidence type="ECO:0000313" key="7">
    <source>
        <dbReference type="EMBL" id="UNK45835.1"/>
    </source>
</evidence>
<feature type="transmembrane region" description="Helical" evidence="6">
    <location>
        <begin position="309"/>
        <end position="327"/>
    </location>
</feature>
<evidence type="ECO:0000256" key="2">
    <source>
        <dbReference type="ARBA" id="ARBA00022475"/>
    </source>
</evidence>
<dbReference type="CDD" id="cd06579">
    <property type="entry name" value="TM_PBP1_transp_AraH_like"/>
    <property type="match status" value="1"/>
</dbReference>